<proteinExistence type="predicted"/>
<dbReference type="EMBL" id="JACGWN010000003">
    <property type="protein sequence ID" value="KAL0454991.1"/>
    <property type="molecule type" value="Genomic_DNA"/>
</dbReference>
<organism evidence="2">
    <name type="scientific">Sesamum latifolium</name>
    <dbReference type="NCBI Taxonomy" id="2727402"/>
    <lineage>
        <taxon>Eukaryota</taxon>
        <taxon>Viridiplantae</taxon>
        <taxon>Streptophyta</taxon>
        <taxon>Embryophyta</taxon>
        <taxon>Tracheophyta</taxon>
        <taxon>Spermatophyta</taxon>
        <taxon>Magnoliopsida</taxon>
        <taxon>eudicotyledons</taxon>
        <taxon>Gunneridae</taxon>
        <taxon>Pentapetalae</taxon>
        <taxon>asterids</taxon>
        <taxon>lamiids</taxon>
        <taxon>Lamiales</taxon>
        <taxon>Pedaliaceae</taxon>
        <taxon>Sesamum</taxon>
    </lineage>
</organism>
<feature type="domain" description="DUF4216" evidence="1">
    <location>
        <begin position="43"/>
        <end position="119"/>
    </location>
</feature>
<evidence type="ECO:0000313" key="2">
    <source>
        <dbReference type="EMBL" id="KAL0454991.1"/>
    </source>
</evidence>
<dbReference type="Pfam" id="PF13952">
    <property type="entry name" value="DUF4216"/>
    <property type="match status" value="1"/>
</dbReference>
<reference evidence="2" key="2">
    <citation type="journal article" date="2024" name="Plant">
        <title>Genomic evolution and insights into agronomic trait innovations of Sesamum species.</title>
        <authorList>
            <person name="Miao H."/>
            <person name="Wang L."/>
            <person name="Qu L."/>
            <person name="Liu H."/>
            <person name="Sun Y."/>
            <person name="Le M."/>
            <person name="Wang Q."/>
            <person name="Wei S."/>
            <person name="Zheng Y."/>
            <person name="Lin W."/>
            <person name="Duan Y."/>
            <person name="Cao H."/>
            <person name="Xiong S."/>
            <person name="Wang X."/>
            <person name="Wei L."/>
            <person name="Li C."/>
            <person name="Ma Q."/>
            <person name="Ju M."/>
            <person name="Zhao R."/>
            <person name="Li G."/>
            <person name="Mu C."/>
            <person name="Tian Q."/>
            <person name="Mei H."/>
            <person name="Zhang T."/>
            <person name="Gao T."/>
            <person name="Zhang H."/>
        </authorList>
    </citation>
    <scope>NUCLEOTIDE SEQUENCE</scope>
    <source>
        <strain evidence="2">KEN1</strain>
    </source>
</reference>
<evidence type="ECO:0000259" key="1">
    <source>
        <dbReference type="Pfam" id="PF13952"/>
    </source>
</evidence>
<dbReference type="InterPro" id="IPR025312">
    <property type="entry name" value="DUF4216"/>
</dbReference>
<accession>A0AAW2XRR1</accession>
<dbReference type="PANTHER" id="PTHR48258:SF3">
    <property type="entry name" value="FK506-BINDING PROTEIN 4-LIKE ISOFORM X1"/>
    <property type="match status" value="1"/>
</dbReference>
<dbReference type="AlphaFoldDB" id="A0AAW2XRR1"/>
<sequence>MACGCTDARQCVGKSTFNCGVCVKSSSYTDTDSDFYGIFEEVIQLDYPLIPNMQIVVFKYRWVDPVRGMKVHPRYHLVDVNFKKVHQKNEPFILAQQAVQVYDTEYLSMKRDKMDWMAVCKIKARRVVDDSRWTEVAFQEDQPIPTPQVLTDDHNYALHDPNGIQLVVDLNQKGAGTSRQVVNRITNLMKIALMRITRLK</sequence>
<protein>
    <recommendedName>
        <fullName evidence="1">DUF4216 domain-containing protein</fullName>
    </recommendedName>
</protein>
<name>A0AAW2XRR1_9LAMI</name>
<reference evidence="2" key="1">
    <citation type="submission" date="2020-06" db="EMBL/GenBank/DDBJ databases">
        <authorList>
            <person name="Li T."/>
            <person name="Hu X."/>
            <person name="Zhang T."/>
            <person name="Song X."/>
            <person name="Zhang H."/>
            <person name="Dai N."/>
            <person name="Sheng W."/>
            <person name="Hou X."/>
            <person name="Wei L."/>
        </authorList>
    </citation>
    <scope>NUCLEOTIDE SEQUENCE</scope>
    <source>
        <strain evidence="2">KEN1</strain>
        <tissue evidence="2">Leaf</tissue>
    </source>
</reference>
<dbReference type="PANTHER" id="PTHR48258">
    <property type="entry name" value="DUF4218 DOMAIN-CONTAINING PROTEIN-RELATED"/>
    <property type="match status" value="1"/>
</dbReference>
<comment type="caution">
    <text evidence="2">The sequence shown here is derived from an EMBL/GenBank/DDBJ whole genome shotgun (WGS) entry which is preliminary data.</text>
</comment>
<gene>
    <name evidence="2" type="ORF">Slati_0838300</name>
</gene>